<name>A0ABP1GCD8_9CHLO</name>
<dbReference type="InterPro" id="IPR019775">
    <property type="entry name" value="WD40_repeat_CS"/>
</dbReference>
<organism evidence="7 8">
    <name type="scientific">Coccomyxa viridis</name>
    <dbReference type="NCBI Taxonomy" id="1274662"/>
    <lineage>
        <taxon>Eukaryota</taxon>
        <taxon>Viridiplantae</taxon>
        <taxon>Chlorophyta</taxon>
        <taxon>core chlorophytes</taxon>
        <taxon>Trebouxiophyceae</taxon>
        <taxon>Trebouxiophyceae incertae sedis</taxon>
        <taxon>Coccomyxaceae</taxon>
        <taxon>Coccomyxa</taxon>
    </lineage>
</organism>
<feature type="repeat" description="WD" evidence="4">
    <location>
        <begin position="609"/>
        <end position="650"/>
    </location>
</feature>
<feature type="repeat" description="WD" evidence="4">
    <location>
        <begin position="465"/>
        <end position="497"/>
    </location>
</feature>
<dbReference type="PANTHER" id="PTHR19853:SF0">
    <property type="entry name" value="WD REPEAT-CONTAINING PROTEIN 3"/>
    <property type="match status" value="1"/>
</dbReference>
<evidence type="ECO:0000313" key="8">
    <source>
        <dbReference type="Proteomes" id="UP001497392"/>
    </source>
</evidence>
<feature type="domain" description="Small-subunit processome Utp12" evidence="6">
    <location>
        <begin position="783"/>
        <end position="886"/>
    </location>
</feature>
<feature type="repeat" description="WD" evidence="4">
    <location>
        <begin position="145"/>
        <end position="186"/>
    </location>
</feature>
<dbReference type="Gene3D" id="2.130.10.10">
    <property type="entry name" value="YVTN repeat-like/Quinoprotein amine dehydrogenase"/>
    <property type="match status" value="3"/>
</dbReference>
<keyword evidence="8" id="KW-1185">Reference proteome</keyword>
<accession>A0ABP1GCD8</accession>
<gene>
    <name evidence="7" type="primary">g13253</name>
    <name evidence="7" type="ORF">VP750_LOCUS11750</name>
</gene>
<dbReference type="InterPro" id="IPR036322">
    <property type="entry name" value="WD40_repeat_dom_sf"/>
</dbReference>
<feature type="repeat" description="WD" evidence="4">
    <location>
        <begin position="567"/>
        <end position="608"/>
    </location>
</feature>
<feature type="repeat" description="WD" evidence="4">
    <location>
        <begin position="68"/>
        <end position="102"/>
    </location>
</feature>
<feature type="compositionally biased region" description="Basic residues" evidence="5">
    <location>
        <begin position="286"/>
        <end position="296"/>
    </location>
</feature>
<evidence type="ECO:0000256" key="3">
    <source>
        <dbReference type="ARBA" id="ARBA00038229"/>
    </source>
</evidence>
<reference evidence="7 8" key="1">
    <citation type="submission" date="2024-06" db="EMBL/GenBank/DDBJ databases">
        <authorList>
            <person name="Kraege A."/>
            <person name="Thomma B."/>
        </authorList>
    </citation>
    <scope>NUCLEOTIDE SEQUENCE [LARGE SCALE GENOMIC DNA]</scope>
</reference>
<evidence type="ECO:0000256" key="2">
    <source>
        <dbReference type="ARBA" id="ARBA00022737"/>
    </source>
</evidence>
<evidence type="ECO:0000313" key="7">
    <source>
        <dbReference type="EMBL" id="CAL5229844.1"/>
    </source>
</evidence>
<dbReference type="EMBL" id="CAXHTA020000021">
    <property type="protein sequence ID" value="CAL5229844.1"/>
    <property type="molecule type" value="Genomic_DNA"/>
</dbReference>
<dbReference type="PANTHER" id="PTHR19853">
    <property type="entry name" value="WD REPEAT CONTAINING PROTEIN 3 WDR3"/>
    <property type="match status" value="1"/>
</dbReference>
<feature type="repeat" description="WD" evidence="4">
    <location>
        <begin position="103"/>
        <end position="136"/>
    </location>
</feature>
<dbReference type="PRINTS" id="PR00320">
    <property type="entry name" value="GPROTEINBRPT"/>
</dbReference>
<evidence type="ECO:0000256" key="4">
    <source>
        <dbReference type="PROSITE-ProRule" id="PRU00221"/>
    </source>
</evidence>
<feature type="region of interest" description="Disordered" evidence="5">
    <location>
        <begin position="283"/>
        <end position="319"/>
    </location>
</feature>
<feature type="region of interest" description="Disordered" evidence="5">
    <location>
        <begin position="704"/>
        <end position="727"/>
    </location>
</feature>
<feature type="compositionally biased region" description="Low complexity" evidence="5">
    <location>
        <begin position="306"/>
        <end position="318"/>
    </location>
</feature>
<dbReference type="InterPro" id="IPR001680">
    <property type="entry name" value="WD40_rpt"/>
</dbReference>
<dbReference type="PROSITE" id="PS00678">
    <property type="entry name" value="WD_REPEATS_1"/>
    <property type="match status" value="3"/>
</dbReference>
<dbReference type="InterPro" id="IPR015943">
    <property type="entry name" value="WD40/YVTN_repeat-like_dom_sf"/>
</dbReference>
<dbReference type="Pfam" id="PF04003">
    <property type="entry name" value="Utp12"/>
    <property type="match status" value="1"/>
</dbReference>
<dbReference type="InterPro" id="IPR007148">
    <property type="entry name" value="SSU_processome_Utp12"/>
</dbReference>
<evidence type="ECO:0000256" key="1">
    <source>
        <dbReference type="ARBA" id="ARBA00022574"/>
    </source>
</evidence>
<keyword evidence="2" id="KW-0677">Repeat</keyword>
<dbReference type="CDD" id="cd00200">
    <property type="entry name" value="WD40"/>
    <property type="match status" value="2"/>
</dbReference>
<dbReference type="SMART" id="SM00320">
    <property type="entry name" value="WD40"/>
    <property type="match status" value="11"/>
</dbReference>
<feature type="repeat" description="WD" evidence="4">
    <location>
        <begin position="651"/>
        <end position="683"/>
    </location>
</feature>
<dbReference type="InterPro" id="IPR020472">
    <property type="entry name" value="WD40_PAC1"/>
</dbReference>
<sequence length="897" mass="97123">MVKAYLRYELGKSFGVVTSGTALDGDSSGKLAITAVHENISLWNLRQGTQAKLLVTPEASQGKAAGEITQVAASPTGSHIAAGHADGTIRIWNLETGDCEVTLTGHRRAVTALRYSRNGSQLASGSQDTDVILWDVIAESGLFRLRAHTAEVTDLAFIERSNTLVTCSKDGYVRVWDLGTQHCYQILLGQQGEVWSLDVDAAEQQVAVGGVSPQLQLYRIHSDSETGGASSASKQVLQAQGGVARQAPERVARLRYSRSGQLLACQSAGKLLELFRTRSEKEVKKHVQRRKKRKRDKAAELPEISQEPAPAQDAQDAQGDVTASDLLAPLQVIRTKHKLKAFTFAARAPKGCAASLTLALGNNTLEAWSIMEDEEPKKAASIETPGHRAGPRALALSSDDAVLLSAAAGEVKLWNPRSGACLRSIESGQGLCAMFAPGNRHAIVGTKDGAIQILDIAASAVLETLKAHEGAVWSVVPLPDGSGFVSCSADHSVKFWEWEILSAGAEGSAGQAPASRRLSARHARTLKMADDVLCICISPDGRLIAAALLDSTIQVHFMDSLKFFLSLYGHKLPVLSMDISTDSSLLISGSADKNIKIWGLDFGDCHRSLFAHADSIMQVAFVPNTHYAFTVGKDGAVKYWDADRWELLLTLEGHKAEAWCLVVSSMGDFVVTSGADRALRVWQRTEEPFFVEEEKEKRLESLFEADLEESTAPQRREGEAAEATAAPAGRKTLEVVSGAERIADALALVAAEAERVQAFEEDPTAGKSGKGLQPNPLLLGLTPEQYMLKQLASVRASDLEQAFLILPFSDALRLLSYFCTWLERGAEVELVSRAATLLVRLHHAQLVATVAARAPLLELRRQLRRRTQQLKDRMGFNLAALSHLQRGLKQQHEVAAM</sequence>
<keyword evidence="1 4" id="KW-0853">WD repeat</keyword>
<comment type="similarity">
    <text evidence="3">Belongs to the WD repeat WDR3/UTP12 family.</text>
</comment>
<dbReference type="Pfam" id="PF25172">
    <property type="entry name" value="Beta-prop_WDR3_2nd"/>
    <property type="match status" value="1"/>
</dbReference>
<dbReference type="Pfam" id="PF25173">
    <property type="entry name" value="Beta-prop_WDR3_1st"/>
    <property type="match status" value="1"/>
</dbReference>
<dbReference type="PROSITE" id="PS50294">
    <property type="entry name" value="WD_REPEATS_REGION"/>
    <property type="match status" value="7"/>
</dbReference>
<dbReference type="InterPro" id="IPR051570">
    <property type="entry name" value="TBC1_cilium_biogenesis"/>
</dbReference>
<proteinExistence type="inferred from homology"/>
<protein>
    <submittedName>
        <fullName evidence="7">G13253 protein</fullName>
    </submittedName>
</protein>
<dbReference type="Proteomes" id="UP001497392">
    <property type="component" value="Unassembled WGS sequence"/>
</dbReference>
<dbReference type="PROSITE" id="PS50082">
    <property type="entry name" value="WD_REPEATS_2"/>
    <property type="match status" value="7"/>
</dbReference>
<comment type="caution">
    <text evidence="7">The sequence shown here is derived from an EMBL/GenBank/DDBJ whole genome shotgun (WGS) entry which is preliminary data.</text>
</comment>
<dbReference type="SUPFAM" id="SSF50978">
    <property type="entry name" value="WD40 repeat-like"/>
    <property type="match status" value="2"/>
</dbReference>
<evidence type="ECO:0000259" key="6">
    <source>
        <dbReference type="Pfam" id="PF04003"/>
    </source>
</evidence>
<evidence type="ECO:0000256" key="5">
    <source>
        <dbReference type="SAM" id="MobiDB-lite"/>
    </source>
</evidence>